<name>A0A5C3L7G5_COPMA</name>
<keyword evidence="1" id="KW-0472">Membrane</keyword>
<reference evidence="2 3" key="1">
    <citation type="journal article" date="2019" name="Nat. Ecol. Evol.">
        <title>Megaphylogeny resolves global patterns of mushroom evolution.</title>
        <authorList>
            <person name="Varga T."/>
            <person name="Krizsan K."/>
            <person name="Foldi C."/>
            <person name="Dima B."/>
            <person name="Sanchez-Garcia M."/>
            <person name="Sanchez-Ramirez S."/>
            <person name="Szollosi G.J."/>
            <person name="Szarkandi J.G."/>
            <person name="Papp V."/>
            <person name="Albert L."/>
            <person name="Andreopoulos W."/>
            <person name="Angelini C."/>
            <person name="Antonin V."/>
            <person name="Barry K.W."/>
            <person name="Bougher N.L."/>
            <person name="Buchanan P."/>
            <person name="Buyck B."/>
            <person name="Bense V."/>
            <person name="Catcheside P."/>
            <person name="Chovatia M."/>
            <person name="Cooper J."/>
            <person name="Damon W."/>
            <person name="Desjardin D."/>
            <person name="Finy P."/>
            <person name="Geml J."/>
            <person name="Haridas S."/>
            <person name="Hughes K."/>
            <person name="Justo A."/>
            <person name="Karasinski D."/>
            <person name="Kautmanova I."/>
            <person name="Kiss B."/>
            <person name="Kocsube S."/>
            <person name="Kotiranta H."/>
            <person name="LaButti K.M."/>
            <person name="Lechner B.E."/>
            <person name="Liimatainen K."/>
            <person name="Lipzen A."/>
            <person name="Lukacs Z."/>
            <person name="Mihaltcheva S."/>
            <person name="Morgado L.N."/>
            <person name="Niskanen T."/>
            <person name="Noordeloos M.E."/>
            <person name="Ohm R.A."/>
            <person name="Ortiz-Santana B."/>
            <person name="Ovrebo C."/>
            <person name="Racz N."/>
            <person name="Riley R."/>
            <person name="Savchenko A."/>
            <person name="Shiryaev A."/>
            <person name="Soop K."/>
            <person name="Spirin V."/>
            <person name="Szebenyi C."/>
            <person name="Tomsovsky M."/>
            <person name="Tulloss R.E."/>
            <person name="Uehling J."/>
            <person name="Grigoriev I.V."/>
            <person name="Vagvolgyi C."/>
            <person name="Papp T."/>
            <person name="Martin F.M."/>
            <person name="Miettinen O."/>
            <person name="Hibbett D.S."/>
            <person name="Nagy L.G."/>
        </authorList>
    </citation>
    <scope>NUCLEOTIDE SEQUENCE [LARGE SCALE GENOMIC DNA]</scope>
    <source>
        <strain evidence="2 3">CBS 121175</strain>
    </source>
</reference>
<accession>A0A5C3L7G5</accession>
<evidence type="ECO:0000313" key="2">
    <source>
        <dbReference type="EMBL" id="TFK24178.1"/>
    </source>
</evidence>
<keyword evidence="1" id="KW-0812">Transmembrane</keyword>
<proteinExistence type="predicted"/>
<dbReference type="AlphaFoldDB" id="A0A5C3L7G5"/>
<organism evidence="2 3">
    <name type="scientific">Coprinopsis marcescibilis</name>
    <name type="common">Agaric fungus</name>
    <name type="synonym">Psathyrella marcescibilis</name>
    <dbReference type="NCBI Taxonomy" id="230819"/>
    <lineage>
        <taxon>Eukaryota</taxon>
        <taxon>Fungi</taxon>
        <taxon>Dikarya</taxon>
        <taxon>Basidiomycota</taxon>
        <taxon>Agaricomycotina</taxon>
        <taxon>Agaricomycetes</taxon>
        <taxon>Agaricomycetidae</taxon>
        <taxon>Agaricales</taxon>
        <taxon>Agaricineae</taxon>
        <taxon>Psathyrellaceae</taxon>
        <taxon>Coprinopsis</taxon>
    </lineage>
</organism>
<gene>
    <name evidence="2" type="ORF">FA15DRAFT_656140</name>
</gene>
<dbReference type="Proteomes" id="UP000307440">
    <property type="component" value="Unassembled WGS sequence"/>
</dbReference>
<keyword evidence="1" id="KW-1133">Transmembrane helix</keyword>
<evidence type="ECO:0000313" key="3">
    <source>
        <dbReference type="Proteomes" id="UP000307440"/>
    </source>
</evidence>
<dbReference type="EMBL" id="ML210205">
    <property type="protein sequence ID" value="TFK24178.1"/>
    <property type="molecule type" value="Genomic_DNA"/>
</dbReference>
<feature type="transmembrane region" description="Helical" evidence="1">
    <location>
        <begin position="86"/>
        <end position="107"/>
    </location>
</feature>
<sequence length="193" mass="21179">MPFSEVPFSWLAGDKGKRDGVYLGLVYGQLTEWVVGGGDRPGGVAGRFLVSASRGASRRGGFDGLLDEPDIGYYMVKLTVWQERRWFWGAAMGVAFVWFGTGGATYVSDLLAHALCGRVRPIYPTRSMSSEEILAEHGVLEAAKPCVVVTWGSVNRQVDVRRSRAPHLTEHIDCAVCSLGEIRARLARQLVHL</sequence>
<evidence type="ECO:0000256" key="1">
    <source>
        <dbReference type="SAM" id="Phobius"/>
    </source>
</evidence>
<protein>
    <submittedName>
        <fullName evidence="2">Uncharacterized protein</fullName>
    </submittedName>
</protein>
<keyword evidence="3" id="KW-1185">Reference proteome</keyword>